<reference evidence="1 3" key="1">
    <citation type="submission" date="2020-06" db="EMBL/GenBank/DDBJ databases">
        <title>Anoxygenic phototrophic Chloroflexota member uses a Type I reaction center.</title>
        <authorList>
            <person name="Tsuji J.M."/>
            <person name="Shaw N.A."/>
            <person name="Nagashima S."/>
            <person name="Venkiteswaran J."/>
            <person name="Schiff S.L."/>
            <person name="Hanada S."/>
            <person name="Tank M."/>
            <person name="Neufeld J.D."/>
        </authorList>
    </citation>
    <scope>NUCLEOTIDE SEQUENCE [LARGE SCALE GENOMIC DNA]</scope>
    <source>
        <strain evidence="1">L227-S17</strain>
    </source>
</reference>
<dbReference type="InterPro" id="IPR007325">
    <property type="entry name" value="KFase/CYL"/>
</dbReference>
<proteinExistence type="predicted"/>
<evidence type="ECO:0000313" key="3">
    <source>
        <dbReference type="Proteomes" id="UP000521676"/>
    </source>
</evidence>
<gene>
    <name evidence="1" type="ORF">HXX08_19270</name>
    <name evidence="2" type="ORF">OZ401_003536</name>
</gene>
<accession>A0A8T7M7H4</accession>
<dbReference type="Proteomes" id="UP001431572">
    <property type="component" value="Chromosome 2"/>
</dbReference>
<protein>
    <submittedName>
        <fullName evidence="1">Cyclase family protein</fullName>
    </submittedName>
</protein>
<keyword evidence="4" id="KW-1185">Reference proteome</keyword>
<organism evidence="1 3">
    <name type="scientific">Candidatus Chlorohelix allophototropha</name>
    <dbReference type="NCBI Taxonomy" id="3003348"/>
    <lineage>
        <taxon>Bacteria</taxon>
        <taxon>Bacillati</taxon>
        <taxon>Chloroflexota</taxon>
        <taxon>Chloroflexia</taxon>
        <taxon>Candidatus Chloroheliales</taxon>
        <taxon>Candidatus Chloroheliaceae</taxon>
        <taxon>Candidatus Chlorohelix</taxon>
    </lineage>
</organism>
<evidence type="ECO:0000313" key="2">
    <source>
        <dbReference type="EMBL" id="WJW69906.1"/>
    </source>
</evidence>
<dbReference type="InterPro" id="IPR037175">
    <property type="entry name" value="KFase_sf"/>
</dbReference>
<dbReference type="Gene3D" id="3.50.30.50">
    <property type="entry name" value="Putative cyclase"/>
    <property type="match status" value="1"/>
</dbReference>
<name>A0A8T7M7H4_9CHLR</name>
<dbReference type="GO" id="GO:0019441">
    <property type="term" value="P:L-tryptophan catabolic process to kynurenine"/>
    <property type="evidence" value="ECO:0007669"/>
    <property type="project" value="InterPro"/>
</dbReference>
<dbReference type="AlphaFoldDB" id="A0A8T7M7H4"/>
<dbReference type="PANTHER" id="PTHR34861:SF11">
    <property type="entry name" value="CYCLASE"/>
    <property type="match status" value="1"/>
</dbReference>
<evidence type="ECO:0000313" key="1">
    <source>
        <dbReference type="EMBL" id="NWJ48001.1"/>
    </source>
</evidence>
<evidence type="ECO:0000313" key="4">
    <source>
        <dbReference type="Proteomes" id="UP001431572"/>
    </source>
</evidence>
<dbReference type="GO" id="GO:0004061">
    <property type="term" value="F:arylformamidase activity"/>
    <property type="evidence" value="ECO:0007669"/>
    <property type="project" value="InterPro"/>
</dbReference>
<dbReference type="EMBL" id="CP128400">
    <property type="protein sequence ID" value="WJW69906.1"/>
    <property type="molecule type" value="Genomic_DNA"/>
</dbReference>
<sequence>MPKNLPSFDELPAVVGKPPRSAWGLWGDEDELGTLNLLTSERVVEAAKLVRSGDVFALNWELELPDPPFFGREKLRHQIKHKRAWVNDDVYHDFNTQSSTQWDSPSHYGNPHYHGYYNGVQEEQITGQAGTRNGIQVMARKGIAGRGVLVDFRRWATKHDIHYNPGERYEISLGALQAAASEQGVTFQTGDILLVRSGFIEWYLGLSYEQRVTVAQMPPTAVGVAQGEDTLRFLWDNHFAAVGGDTLAFEAYPRHEIHGFMHETIIGLWGMPIGEMFFLEKLAEACAADGFYEFFFTSAPLNKLGGIASPPNALAIK</sequence>
<reference evidence="2" key="2">
    <citation type="journal article" date="2024" name="Nature">
        <title>Anoxygenic phototroph of the Chloroflexota uses a type I reaction centre.</title>
        <authorList>
            <person name="Tsuji J.M."/>
            <person name="Shaw N.A."/>
            <person name="Nagashima S."/>
            <person name="Venkiteswaran J.J."/>
            <person name="Schiff S.L."/>
            <person name="Watanabe T."/>
            <person name="Fukui M."/>
            <person name="Hanada S."/>
            <person name="Tank M."/>
            <person name="Neufeld J.D."/>
        </authorList>
    </citation>
    <scope>NUCLEOTIDE SEQUENCE</scope>
    <source>
        <strain evidence="2">L227-S17</strain>
    </source>
</reference>
<dbReference type="SUPFAM" id="SSF102198">
    <property type="entry name" value="Putative cyclase"/>
    <property type="match status" value="1"/>
</dbReference>
<dbReference type="Pfam" id="PF04199">
    <property type="entry name" value="Cyclase"/>
    <property type="match status" value="1"/>
</dbReference>
<dbReference type="PANTHER" id="PTHR34861">
    <property type="match status" value="1"/>
</dbReference>
<dbReference type="EMBL" id="JACATZ010000003">
    <property type="protein sequence ID" value="NWJ48001.1"/>
    <property type="molecule type" value="Genomic_DNA"/>
</dbReference>
<dbReference type="Proteomes" id="UP000521676">
    <property type="component" value="Unassembled WGS sequence"/>
</dbReference>
<dbReference type="RefSeq" id="WP_341471779.1">
    <property type="nucleotide sequence ID" value="NZ_CP128400.1"/>
</dbReference>